<organism evidence="1 2">
    <name type="scientific">Cucurbita argyrosperma subsp. sororia</name>
    <dbReference type="NCBI Taxonomy" id="37648"/>
    <lineage>
        <taxon>Eukaryota</taxon>
        <taxon>Viridiplantae</taxon>
        <taxon>Streptophyta</taxon>
        <taxon>Embryophyta</taxon>
        <taxon>Tracheophyta</taxon>
        <taxon>Spermatophyta</taxon>
        <taxon>Magnoliopsida</taxon>
        <taxon>eudicotyledons</taxon>
        <taxon>Gunneridae</taxon>
        <taxon>Pentapetalae</taxon>
        <taxon>rosids</taxon>
        <taxon>fabids</taxon>
        <taxon>Cucurbitales</taxon>
        <taxon>Cucurbitaceae</taxon>
        <taxon>Cucurbiteae</taxon>
        <taxon>Cucurbita</taxon>
    </lineage>
</organism>
<evidence type="ECO:0000313" key="1">
    <source>
        <dbReference type="EMBL" id="KAG6606688.1"/>
    </source>
</evidence>
<name>A0AAV6P5P0_9ROSI</name>
<keyword evidence="2" id="KW-1185">Reference proteome</keyword>
<protein>
    <submittedName>
        <fullName evidence="1">Uncharacterized protein</fullName>
    </submittedName>
</protein>
<reference evidence="1 2" key="1">
    <citation type="journal article" date="2021" name="Hortic Res">
        <title>The domestication of Cucurbita argyrosperma as revealed by the genome of its wild relative.</title>
        <authorList>
            <person name="Barrera-Redondo J."/>
            <person name="Sanchez-de la Vega G."/>
            <person name="Aguirre-Liguori J.A."/>
            <person name="Castellanos-Morales G."/>
            <person name="Gutierrez-Guerrero Y.T."/>
            <person name="Aguirre-Dugua X."/>
            <person name="Aguirre-Planter E."/>
            <person name="Tenaillon M.I."/>
            <person name="Lira-Saade R."/>
            <person name="Eguiarte L.E."/>
        </authorList>
    </citation>
    <scope>NUCLEOTIDE SEQUENCE [LARGE SCALE GENOMIC DNA]</scope>
    <source>
        <strain evidence="1">JBR-2021</strain>
    </source>
</reference>
<sequence length="70" mass="7782">MFSISRTPSNFESSEIARNSQNQFSPAAAAHFLVHEKAWCISHPLKRDEFACSALPLLVFLTGNFVGSLR</sequence>
<dbReference type="Proteomes" id="UP000685013">
    <property type="component" value="Chromosome 1"/>
</dbReference>
<comment type="caution">
    <text evidence="1">The sequence shown here is derived from an EMBL/GenBank/DDBJ whole genome shotgun (WGS) entry which is preliminary data.</text>
</comment>
<proteinExistence type="predicted"/>
<accession>A0AAV6P5P0</accession>
<dbReference type="AlphaFoldDB" id="A0AAV6P5P0"/>
<feature type="non-terminal residue" evidence="1">
    <location>
        <position position="1"/>
    </location>
</feature>
<dbReference type="EMBL" id="JAGKQH010000001">
    <property type="protein sequence ID" value="KAG6606688.1"/>
    <property type="molecule type" value="Genomic_DNA"/>
</dbReference>
<gene>
    <name evidence="1" type="ORF">SDJN03_00030</name>
</gene>
<evidence type="ECO:0000313" key="2">
    <source>
        <dbReference type="Proteomes" id="UP000685013"/>
    </source>
</evidence>